<accession>A0A1E5H0D7</accession>
<feature type="transmembrane region" description="Helical" evidence="1">
    <location>
        <begin position="142"/>
        <end position="161"/>
    </location>
</feature>
<reference evidence="3" key="1">
    <citation type="submission" date="2016-09" db="EMBL/GenBank/DDBJ databases">
        <authorList>
            <person name="Gulvik C.A."/>
        </authorList>
    </citation>
    <scope>NUCLEOTIDE SEQUENCE [LARGE SCALE GENOMIC DNA]</scope>
    <source>
        <strain evidence="3">LMG 8895</strain>
    </source>
</reference>
<feature type="transmembrane region" description="Helical" evidence="1">
    <location>
        <begin position="99"/>
        <end position="122"/>
    </location>
</feature>
<protein>
    <recommendedName>
        <fullName evidence="4">ABC transporter permease</fullName>
    </recommendedName>
</protein>
<organism evidence="2 3">
    <name type="scientific">Enterococcus termitis</name>
    <dbReference type="NCBI Taxonomy" id="332950"/>
    <lineage>
        <taxon>Bacteria</taxon>
        <taxon>Bacillati</taxon>
        <taxon>Bacillota</taxon>
        <taxon>Bacilli</taxon>
        <taxon>Lactobacillales</taxon>
        <taxon>Enterococcaceae</taxon>
        <taxon>Enterococcus</taxon>
    </lineage>
</organism>
<keyword evidence="1" id="KW-1133">Transmembrane helix</keyword>
<evidence type="ECO:0000313" key="2">
    <source>
        <dbReference type="EMBL" id="OEG18438.1"/>
    </source>
</evidence>
<feature type="transmembrane region" description="Helical" evidence="1">
    <location>
        <begin position="216"/>
        <end position="234"/>
    </location>
</feature>
<comment type="caution">
    <text evidence="2">The sequence shown here is derived from an EMBL/GenBank/DDBJ whole genome shotgun (WGS) entry which is preliminary data.</text>
</comment>
<gene>
    <name evidence="2" type="ORF">BCR25_16575</name>
</gene>
<dbReference type="Proteomes" id="UP000095094">
    <property type="component" value="Unassembled WGS sequence"/>
</dbReference>
<evidence type="ECO:0008006" key="4">
    <source>
        <dbReference type="Google" id="ProtNLM"/>
    </source>
</evidence>
<name>A0A1E5H0D7_9ENTE</name>
<keyword evidence="1" id="KW-0472">Membrane</keyword>
<feature type="transmembrane region" description="Helical" evidence="1">
    <location>
        <begin position="53"/>
        <end position="71"/>
    </location>
</feature>
<keyword evidence="1" id="KW-0812">Transmembrane</keyword>
<feature type="transmembrane region" description="Helical" evidence="1">
    <location>
        <begin position="12"/>
        <end position="33"/>
    </location>
</feature>
<evidence type="ECO:0000313" key="3">
    <source>
        <dbReference type="Proteomes" id="UP000095094"/>
    </source>
</evidence>
<evidence type="ECO:0000256" key="1">
    <source>
        <dbReference type="SAM" id="Phobius"/>
    </source>
</evidence>
<dbReference type="RefSeq" id="WP_069662657.1">
    <property type="nucleotide sequence ID" value="NZ_JBHUJJ010000001.1"/>
</dbReference>
<feature type="transmembrane region" description="Helical" evidence="1">
    <location>
        <begin position="168"/>
        <end position="189"/>
    </location>
</feature>
<dbReference type="AlphaFoldDB" id="A0A1E5H0D7"/>
<keyword evidence="3" id="KW-1185">Reference proteome</keyword>
<proteinExistence type="predicted"/>
<dbReference type="OrthoDB" id="2579055at2"/>
<dbReference type="EMBL" id="MIJY01000006">
    <property type="protein sequence ID" value="OEG18438.1"/>
    <property type="molecule type" value="Genomic_DNA"/>
</dbReference>
<dbReference type="Pfam" id="PF12730">
    <property type="entry name" value="ABC2_membrane_4"/>
    <property type="match status" value="1"/>
</dbReference>
<sequence length="240" mass="26987">MVKNILKSEWSKFFSSNWCIWGTIFSILIAPLILSLSGNSQSLMTHEVLSASLRNLFLSQIGLVIVSASFWGQEYSHSYLRTTLLAVPSRTKLTLSKMILLVFVVWVVGIVSSLICLGIGAIQYDSILTLHVILKFMSNVTIAMLSWTFITCITVALTIIFKSQIIPISIMFSLIIGLSQVLMSITKIAKYLPDLATMNLFFTTDVPTLLSGYEGLLIQFIWALVLFLIAFWLIQYRDVR</sequence>